<dbReference type="AlphaFoldDB" id="A0A382CHS8"/>
<evidence type="ECO:0000313" key="1">
    <source>
        <dbReference type="EMBL" id="SVB25748.1"/>
    </source>
</evidence>
<sequence>MNDNLTAKDVPGWDSFNHVNLIINIEEEFGVRFSNDEVGGMQNVGNLKKLLAAKII</sequence>
<name>A0A382CHS8_9ZZZZ</name>
<proteinExistence type="predicted"/>
<gene>
    <name evidence="1" type="ORF">METZ01_LOCUS178602</name>
</gene>
<dbReference type="InterPro" id="IPR036736">
    <property type="entry name" value="ACP-like_sf"/>
</dbReference>
<accession>A0A382CHS8</accession>
<reference evidence="1" key="1">
    <citation type="submission" date="2018-05" db="EMBL/GenBank/DDBJ databases">
        <authorList>
            <person name="Lanie J.A."/>
            <person name="Ng W.-L."/>
            <person name="Kazmierczak K.M."/>
            <person name="Andrzejewski T.M."/>
            <person name="Davidsen T.M."/>
            <person name="Wayne K.J."/>
            <person name="Tettelin H."/>
            <person name="Glass J.I."/>
            <person name="Rusch D."/>
            <person name="Podicherti R."/>
            <person name="Tsui H.-C.T."/>
            <person name="Winkler M.E."/>
        </authorList>
    </citation>
    <scope>NUCLEOTIDE SEQUENCE</scope>
</reference>
<protein>
    <recommendedName>
        <fullName evidence="2">Carrier domain-containing protein</fullName>
    </recommendedName>
</protein>
<dbReference type="EMBL" id="UINC01034621">
    <property type="protein sequence ID" value="SVB25748.1"/>
    <property type="molecule type" value="Genomic_DNA"/>
</dbReference>
<evidence type="ECO:0008006" key="2">
    <source>
        <dbReference type="Google" id="ProtNLM"/>
    </source>
</evidence>
<organism evidence="1">
    <name type="scientific">marine metagenome</name>
    <dbReference type="NCBI Taxonomy" id="408172"/>
    <lineage>
        <taxon>unclassified sequences</taxon>
        <taxon>metagenomes</taxon>
        <taxon>ecological metagenomes</taxon>
    </lineage>
</organism>
<dbReference type="SUPFAM" id="SSF47336">
    <property type="entry name" value="ACP-like"/>
    <property type="match status" value="1"/>
</dbReference>
<dbReference type="Gene3D" id="1.10.1200.10">
    <property type="entry name" value="ACP-like"/>
    <property type="match status" value="1"/>
</dbReference>